<evidence type="ECO:0000256" key="2">
    <source>
        <dbReference type="ARBA" id="ARBA00023136"/>
    </source>
</evidence>
<dbReference type="InterPro" id="IPR051407">
    <property type="entry name" value="Bact_OM_lipoprot/Surf_antigen"/>
</dbReference>
<keyword evidence="2" id="KW-0472">Membrane</keyword>
<name>A0A1I5TNL6_9PSED</name>
<evidence type="ECO:0000313" key="6">
    <source>
        <dbReference type="Proteomes" id="UP000198784"/>
    </source>
</evidence>
<evidence type="ECO:0000259" key="4">
    <source>
        <dbReference type="Pfam" id="PF05433"/>
    </source>
</evidence>
<gene>
    <name evidence="5" type="ORF">SAMN05216190_12113</name>
</gene>
<proteinExistence type="predicted"/>
<dbReference type="RefSeq" id="WP_090502566.1">
    <property type="nucleotide sequence ID" value="NZ_FOWX01000021.1"/>
</dbReference>
<sequence>MTTINRFGSMLGLAGVLALSACMSTPPPATPYSQGPYQGSAAPGGIYSGYGRVESIDSVAQEYQGVGGTGIGLGTVAGAVIGGVAGHQVGSGSGNTAATIAGAAGGAYIGHQLEKRKQAENAYRITVRMENGDYQTLTQPSIGDLRVGDRVRIDNGALQRY</sequence>
<keyword evidence="3" id="KW-0732">Signal</keyword>
<dbReference type="Pfam" id="PF05433">
    <property type="entry name" value="Rick_17kDa_Anti"/>
    <property type="match status" value="1"/>
</dbReference>
<keyword evidence="6" id="KW-1185">Reference proteome</keyword>
<dbReference type="EMBL" id="FOWX01000021">
    <property type="protein sequence ID" value="SFP84481.1"/>
    <property type="molecule type" value="Genomic_DNA"/>
</dbReference>
<feature type="domain" description="Glycine zipper 2TM" evidence="4">
    <location>
        <begin position="73"/>
        <end position="113"/>
    </location>
</feature>
<dbReference type="PANTHER" id="PTHR35603:SF2">
    <property type="entry name" value="OUTER MEMBRANE LIPOPROTEIN"/>
    <property type="match status" value="1"/>
</dbReference>
<feature type="chain" id="PRO_5011613202" evidence="3">
    <location>
        <begin position="30"/>
        <end position="161"/>
    </location>
</feature>
<comment type="subcellular location">
    <subcellularLocation>
        <location evidence="1">Membrane</location>
    </subcellularLocation>
</comment>
<organism evidence="5 6">
    <name type="scientific">Pseudomonas borbori</name>
    <dbReference type="NCBI Taxonomy" id="289003"/>
    <lineage>
        <taxon>Bacteria</taxon>
        <taxon>Pseudomonadati</taxon>
        <taxon>Pseudomonadota</taxon>
        <taxon>Gammaproteobacteria</taxon>
        <taxon>Pseudomonadales</taxon>
        <taxon>Pseudomonadaceae</taxon>
        <taxon>Pseudomonas</taxon>
    </lineage>
</organism>
<dbReference type="AlphaFoldDB" id="A0A1I5TNL6"/>
<dbReference type="PANTHER" id="PTHR35603">
    <property type="match status" value="1"/>
</dbReference>
<evidence type="ECO:0000256" key="1">
    <source>
        <dbReference type="ARBA" id="ARBA00004370"/>
    </source>
</evidence>
<evidence type="ECO:0000313" key="5">
    <source>
        <dbReference type="EMBL" id="SFP84481.1"/>
    </source>
</evidence>
<accession>A0A1I5TNL6</accession>
<feature type="signal peptide" evidence="3">
    <location>
        <begin position="1"/>
        <end position="29"/>
    </location>
</feature>
<reference evidence="6" key="1">
    <citation type="submission" date="2016-10" db="EMBL/GenBank/DDBJ databases">
        <authorList>
            <person name="Varghese N."/>
            <person name="Submissions S."/>
        </authorList>
    </citation>
    <scope>NUCLEOTIDE SEQUENCE [LARGE SCALE GENOMIC DNA]</scope>
    <source>
        <strain evidence="6">DSM 17834</strain>
    </source>
</reference>
<dbReference type="GO" id="GO:0019867">
    <property type="term" value="C:outer membrane"/>
    <property type="evidence" value="ECO:0007669"/>
    <property type="project" value="InterPro"/>
</dbReference>
<protein>
    <submittedName>
        <fullName evidence="5">Glycine zipper 2TM domain-containing protein</fullName>
    </submittedName>
</protein>
<dbReference type="Proteomes" id="UP000198784">
    <property type="component" value="Unassembled WGS sequence"/>
</dbReference>
<dbReference type="STRING" id="289003.SAMN05216190_12113"/>
<evidence type="ECO:0000256" key="3">
    <source>
        <dbReference type="SAM" id="SignalP"/>
    </source>
</evidence>
<dbReference type="OrthoDB" id="5298735at2"/>
<dbReference type="PROSITE" id="PS51257">
    <property type="entry name" value="PROKAR_LIPOPROTEIN"/>
    <property type="match status" value="1"/>
</dbReference>
<dbReference type="InterPro" id="IPR008816">
    <property type="entry name" value="Gly_zipper_2TM_dom"/>
</dbReference>